<sequence>MSNDQPMQSQLIIDNEKRAASTGEIFDRLHAQDGHVVTQGAAASVEDAIEAVESASKAFPGWAQTGPTERRRILLKAADLLEERAEEFIATMSREVSASPDWAGFNVFLTTQALREAAGLASQLLGETMPNDRGVLSMTVRQPAGVVLSMAPWNAPGVLGMRGLAYPLVCGNTVVFRASEGSPRTHQMLVEVLIDAGLPAGVANFITNRPEDSDAVVDAIIEHPAVRRVNFTGSTRVGRIIAEKAGRNLKPALLELGGKAPLVILDDADVDGAVNAAVFGAFMYQGQICMSTERIIIDESIADEFIEKFNARVAELKTGDPVKDPSVKIGYVYQPGNGDRINAMIDDAVSKGAEIAVGGHADRAAHRPSVIDKVTPDMQIYHEETFSPITTVIRVKGYDEAIRLANDTEYGLAAAVHGTDSFRTLQAAMAIEAGHVHINGATVQNDANAPYGGMKNSGYGRFDGRTVIREFTEEKWITIEDPKQQYPL</sequence>
<dbReference type="PROSITE" id="PS00687">
    <property type="entry name" value="ALDEHYDE_DEHYDR_GLU"/>
    <property type="match status" value="1"/>
</dbReference>
<accession>A0A160PRY2</accession>
<gene>
    <name evidence="7" type="ORF">N24_2627</name>
</gene>
<evidence type="ECO:0000259" key="6">
    <source>
        <dbReference type="Pfam" id="PF00171"/>
    </source>
</evidence>
<dbReference type="InterPro" id="IPR016163">
    <property type="entry name" value="Ald_DH_C"/>
</dbReference>
<evidence type="ECO:0000256" key="2">
    <source>
        <dbReference type="ARBA" id="ARBA00023002"/>
    </source>
</evidence>
<evidence type="ECO:0000313" key="8">
    <source>
        <dbReference type="Proteomes" id="UP000218244"/>
    </source>
</evidence>
<proteinExistence type="inferred from homology"/>
<dbReference type="InterPro" id="IPR016161">
    <property type="entry name" value="Ald_DH/histidinol_DH"/>
</dbReference>
<dbReference type="InterPro" id="IPR015590">
    <property type="entry name" value="Aldehyde_DH_dom"/>
</dbReference>
<organism evidence="7 8">
    <name type="scientific">Corynebacterium suranareeae</name>
    <dbReference type="NCBI Taxonomy" id="2506452"/>
    <lineage>
        <taxon>Bacteria</taxon>
        <taxon>Bacillati</taxon>
        <taxon>Actinomycetota</taxon>
        <taxon>Actinomycetes</taxon>
        <taxon>Mycobacteriales</taxon>
        <taxon>Corynebacteriaceae</taxon>
        <taxon>Corynebacterium</taxon>
    </lineage>
</organism>
<dbReference type="RefSeq" id="WP_197702405.1">
    <property type="nucleotide sequence ID" value="NZ_AP017369.1"/>
</dbReference>
<evidence type="ECO:0000256" key="1">
    <source>
        <dbReference type="ARBA" id="ARBA00009986"/>
    </source>
</evidence>
<evidence type="ECO:0000256" key="4">
    <source>
        <dbReference type="PROSITE-ProRule" id="PRU10007"/>
    </source>
</evidence>
<feature type="domain" description="Aldehyde dehydrogenase" evidence="6">
    <location>
        <begin position="24"/>
        <end position="477"/>
    </location>
</feature>
<dbReference type="SUPFAM" id="SSF53720">
    <property type="entry name" value="ALDH-like"/>
    <property type="match status" value="1"/>
</dbReference>
<dbReference type="Proteomes" id="UP000218244">
    <property type="component" value="Chromosome"/>
</dbReference>
<comment type="similarity">
    <text evidence="1 5">Belongs to the aldehyde dehydrogenase family.</text>
</comment>
<dbReference type="InterPro" id="IPR029510">
    <property type="entry name" value="Ald_DH_CS_GLU"/>
</dbReference>
<evidence type="ECO:0000256" key="3">
    <source>
        <dbReference type="ARBA" id="ARBA00023027"/>
    </source>
</evidence>
<evidence type="ECO:0000256" key="5">
    <source>
        <dbReference type="RuleBase" id="RU003345"/>
    </source>
</evidence>
<keyword evidence="3" id="KW-0520">NAD</keyword>
<feature type="active site" evidence="4">
    <location>
        <position position="255"/>
    </location>
</feature>
<reference evidence="7 8" key="1">
    <citation type="submission" date="2016-02" db="EMBL/GenBank/DDBJ databases">
        <title>Corynebacterium glutamicum N24 whole genome sequencing project.</title>
        <authorList>
            <person name="Matsutani M."/>
            <person name="Nangtapong N."/>
            <person name="Yakushi T."/>
            <person name="Matsushita K."/>
        </authorList>
    </citation>
    <scope>NUCLEOTIDE SEQUENCE [LARGE SCALE GENOMIC DNA]</scope>
    <source>
        <strain evidence="7 8">N24</strain>
    </source>
</reference>
<dbReference type="Gene3D" id="3.40.309.10">
    <property type="entry name" value="Aldehyde Dehydrogenase, Chain A, domain 2"/>
    <property type="match status" value="1"/>
</dbReference>
<dbReference type="Pfam" id="PF00171">
    <property type="entry name" value="Aldedh"/>
    <property type="match status" value="1"/>
</dbReference>
<dbReference type="CDD" id="cd07105">
    <property type="entry name" value="ALDH_SaliADH"/>
    <property type="match status" value="1"/>
</dbReference>
<keyword evidence="8" id="KW-1185">Reference proteome</keyword>
<name>A0A160PRY2_9CORY</name>
<keyword evidence="2 5" id="KW-0560">Oxidoreductase</keyword>
<dbReference type="GO" id="GO:0016620">
    <property type="term" value="F:oxidoreductase activity, acting on the aldehyde or oxo group of donors, NAD or NADP as acceptor"/>
    <property type="evidence" value="ECO:0007669"/>
    <property type="project" value="InterPro"/>
</dbReference>
<dbReference type="AlphaFoldDB" id="A0A160PRY2"/>
<dbReference type="EMBL" id="AP017369">
    <property type="protein sequence ID" value="BAU96889.1"/>
    <property type="molecule type" value="Genomic_DNA"/>
</dbReference>
<dbReference type="PANTHER" id="PTHR42986">
    <property type="entry name" value="BENZALDEHYDE DEHYDROGENASE YFMT"/>
    <property type="match status" value="1"/>
</dbReference>
<dbReference type="InterPro" id="IPR016162">
    <property type="entry name" value="Ald_DH_N"/>
</dbReference>
<dbReference type="PANTHER" id="PTHR42986:SF1">
    <property type="entry name" value="BENZALDEHYDE DEHYDROGENASE YFMT"/>
    <property type="match status" value="1"/>
</dbReference>
<dbReference type="KEGG" id="csur:N24_2627"/>
<evidence type="ECO:0000313" key="7">
    <source>
        <dbReference type="EMBL" id="BAU96889.1"/>
    </source>
</evidence>
<dbReference type="FunFam" id="3.40.309.10:FF:000010">
    <property type="entry name" value="Gamma-aminobutyraldehyde dehydrogenase"/>
    <property type="match status" value="1"/>
</dbReference>
<protein>
    <submittedName>
        <fullName evidence="7">NAD-dependent aldehyde dehydrogenase</fullName>
    </submittedName>
</protein>
<dbReference type="Gene3D" id="3.40.605.10">
    <property type="entry name" value="Aldehyde Dehydrogenase, Chain A, domain 1"/>
    <property type="match status" value="1"/>
</dbReference>